<dbReference type="RefSeq" id="XP_056477505.1">
    <property type="nucleotide sequence ID" value="XM_056617148.1"/>
</dbReference>
<name>A0A9W9FPT5_9EURO</name>
<accession>A0A9W9FPT5</accession>
<proteinExistence type="predicted"/>
<gene>
    <name evidence="1" type="ORF">N7532_004654</name>
</gene>
<sequence length="108" mass="12237">MVRKTRQLIVRSIDTGPLAQGAELDTLHLEQKRLYQIHSTRVPHGMITENDSNPFQTRQRSVPSIGIELSFLGRQGTWEFAGKEFGDDTIYIPFGVGLLTSFLFFHSS</sequence>
<reference evidence="1" key="2">
    <citation type="journal article" date="2023" name="IMA Fungus">
        <title>Comparative genomic study of the Penicillium genus elucidates a diverse pangenome and 15 lateral gene transfer events.</title>
        <authorList>
            <person name="Petersen C."/>
            <person name="Sorensen T."/>
            <person name="Nielsen M.R."/>
            <person name="Sondergaard T.E."/>
            <person name="Sorensen J.L."/>
            <person name="Fitzpatrick D.A."/>
            <person name="Frisvad J.C."/>
            <person name="Nielsen K.L."/>
        </authorList>
    </citation>
    <scope>NUCLEOTIDE SEQUENCE</scope>
    <source>
        <strain evidence="1">IBT 30761</strain>
    </source>
</reference>
<comment type="caution">
    <text evidence="1">The sequence shown here is derived from an EMBL/GenBank/DDBJ whole genome shotgun (WGS) entry which is preliminary data.</text>
</comment>
<evidence type="ECO:0000313" key="1">
    <source>
        <dbReference type="EMBL" id="KAJ5104125.1"/>
    </source>
</evidence>
<evidence type="ECO:0000313" key="2">
    <source>
        <dbReference type="Proteomes" id="UP001149074"/>
    </source>
</evidence>
<dbReference type="EMBL" id="JAPQKI010000004">
    <property type="protein sequence ID" value="KAJ5104125.1"/>
    <property type="molecule type" value="Genomic_DNA"/>
</dbReference>
<protein>
    <submittedName>
        <fullName evidence="1">Uncharacterized protein</fullName>
    </submittedName>
</protein>
<organism evidence="1 2">
    <name type="scientific">Penicillium argentinense</name>
    <dbReference type="NCBI Taxonomy" id="1131581"/>
    <lineage>
        <taxon>Eukaryota</taxon>
        <taxon>Fungi</taxon>
        <taxon>Dikarya</taxon>
        <taxon>Ascomycota</taxon>
        <taxon>Pezizomycotina</taxon>
        <taxon>Eurotiomycetes</taxon>
        <taxon>Eurotiomycetidae</taxon>
        <taxon>Eurotiales</taxon>
        <taxon>Aspergillaceae</taxon>
        <taxon>Penicillium</taxon>
    </lineage>
</organism>
<dbReference type="AlphaFoldDB" id="A0A9W9FPT5"/>
<dbReference type="GeneID" id="81356127"/>
<reference evidence="1" key="1">
    <citation type="submission" date="2022-11" db="EMBL/GenBank/DDBJ databases">
        <authorList>
            <person name="Petersen C."/>
        </authorList>
    </citation>
    <scope>NUCLEOTIDE SEQUENCE</scope>
    <source>
        <strain evidence="1">IBT 30761</strain>
    </source>
</reference>
<dbReference type="Proteomes" id="UP001149074">
    <property type="component" value="Unassembled WGS sequence"/>
</dbReference>
<keyword evidence="2" id="KW-1185">Reference proteome</keyword>